<dbReference type="GO" id="GO:0004748">
    <property type="term" value="F:ribonucleoside-diphosphate reductase activity, thioredoxin disulfide as acceptor"/>
    <property type="evidence" value="ECO:0007669"/>
    <property type="project" value="TreeGrafter"/>
</dbReference>
<evidence type="ECO:0000313" key="1">
    <source>
        <dbReference type="Proteomes" id="UP000492821"/>
    </source>
</evidence>
<dbReference type="GO" id="GO:0005829">
    <property type="term" value="C:cytosol"/>
    <property type="evidence" value="ECO:0007669"/>
    <property type="project" value="TreeGrafter"/>
</dbReference>
<dbReference type="SUPFAM" id="SSF47240">
    <property type="entry name" value="Ferritin-like"/>
    <property type="match status" value="1"/>
</dbReference>
<sequence length="202" mass="22927">MDNDHQTPLFLNGRKGLGKPFGADVLFQVTKGHRDVTEVPCCARQTSLGSVGFAPNREAFPSKVVPKMSGQKPQFRAYSFRENVLFCRCYPLARLLIISQLTPAMDAIENKENQPAKPINNEDEPLLRENPGRLVIFPIEYPDIWAFYEKAVASFWTVNEVDLSKDMKDWQSLADPERFFISRVLAFFAASDGIVNENLVER</sequence>
<dbReference type="WBParaSite" id="Pan_g477.t1">
    <property type="protein sequence ID" value="Pan_g477.t1"/>
    <property type="gene ID" value="Pan_g477"/>
</dbReference>
<dbReference type="AlphaFoldDB" id="A0A7E4W0W6"/>
<evidence type="ECO:0000313" key="2">
    <source>
        <dbReference type="WBParaSite" id="Pan_g477.t1"/>
    </source>
</evidence>
<reference evidence="2" key="2">
    <citation type="submission" date="2020-10" db="UniProtKB">
        <authorList>
            <consortium name="WormBaseParasite"/>
        </authorList>
    </citation>
    <scope>IDENTIFICATION</scope>
</reference>
<dbReference type="Gene3D" id="1.10.620.20">
    <property type="entry name" value="Ribonucleotide Reductase, subunit A"/>
    <property type="match status" value="1"/>
</dbReference>
<dbReference type="PANTHER" id="PTHR23409:SF18">
    <property type="entry name" value="RIBONUCLEOSIDE-DIPHOSPHATE REDUCTASE SUBUNIT M2"/>
    <property type="match status" value="1"/>
</dbReference>
<dbReference type="PANTHER" id="PTHR23409">
    <property type="entry name" value="RIBONUCLEOSIDE-DIPHOSPHATE REDUCTASE SMALL CHAIN"/>
    <property type="match status" value="1"/>
</dbReference>
<accession>A0A7E4W0W6</accession>
<dbReference type="InterPro" id="IPR000358">
    <property type="entry name" value="RNR_small_fam"/>
</dbReference>
<dbReference type="InterPro" id="IPR012348">
    <property type="entry name" value="RNR-like"/>
</dbReference>
<dbReference type="GO" id="GO:0009263">
    <property type="term" value="P:deoxyribonucleotide biosynthetic process"/>
    <property type="evidence" value="ECO:0007669"/>
    <property type="project" value="InterPro"/>
</dbReference>
<dbReference type="Proteomes" id="UP000492821">
    <property type="component" value="Unassembled WGS sequence"/>
</dbReference>
<reference evidence="1" key="1">
    <citation type="journal article" date="2013" name="Genetics">
        <title>The draft genome and transcriptome of Panagrellus redivivus are shaped by the harsh demands of a free-living lifestyle.</title>
        <authorList>
            <person name="Srinivasan J."/>
            <person name="Dillman A.R."/>
            <person name="Macchietto M.G."/>
            <person name="Heikkinen L."/>
            <person name="Lakso M."/>
            <person name="Fracchia K.M."/>
            <person name="Antoshechkin I."/>
            <person name="Mortazavi A."/>
            <person name="Wong G."/>
            <person name="Sternberg P.W."/>
        </authorList>
    </citation>
    <scope>NUCLEOTIDE SEQUENCE [LARGE SCALE GENOMIC DNA]</scope>
    <source>
        <strain evidence="1">MT8872</strain>
    </source>
</reference>
<keyword evidence="1" id="KW-1185">Reference proteome</keyword>
<proteinExistence type="predicted"/>
<name>A0A7E4W0W6_PANRE</name>
<organism evidence="1 2">
    <name type="scientific">Panagrellus redivivus</name>
    <name type="common">Microworm</name>
    <dbReference type="NCBI Taxonomy" id="6233"/>
    <lineage>
        <taxon>Eukaryota</taxon>
        <taxon>Metazoa</taxon>
        <taxon>Ecdysozoa</taxon>
        <taxon>Nematoda</taxon>
        <taxon>Chromadorea</taxon>
        <taxon>Rhabditida</taxon>
        <taxon>Tylenchina</taxon>
        <taxon>Panagrolaimomorpha</taxon>
        <taxon>Panagrolaimoidea</taxon>
        <taxon>Panagrolaimidae</taxon>
        <taxon>Panagrellus</taxon>
    </lineage>
</organism>
<dbReference type="InterPro" id="IPR009078">
    <property type="entry name" value="Ferritin-like_SF"/>
</dbReference>
<dbReference type="Pfam" id="PF00268">
    <property type="entry name" value="Ribonuc_red_sm"/>
    <property type="match status" value="1"/>
</dbReference>
<protein>
    <submittedName>
        <fullName evidence="2">Ribonucleoside-diphosphate reductase</fullName>
    </submittedName>
</protein>